<organism evidence="1">
    <name type="scientific">bioreactor metagenome</name>
    <dbReference type="NCBI Taxonomy" id="1076179"/>
    <lineage>
        <taxon>unclassified sequences</taxon>
        <taxon>metagenomes</taxon>
        <taxon>ecological metagenomes</taxon>
    </lineage>
</organism>
<reference evidence="1" key="1">
    <citation type="submission" date="2019-08" db="EMBL/GenBank/DDBJ databases">
        <authorList>
            <person name="Kucharzyk K."/>
            <person name="Murdoch R.W."/>
            <person name="Higgins S."/>
            <person name="Loffler F."/>
        </authorList>
    </citation>
    <scope>NUCLEOTIDE SEQUENCE</scope>
</reference>
<gene>
    <name evidence="1" type="ORF">SDC9_161109</name>
</gene>
<accession>A0A645FNL5</accession>
<evidence type="ECO:0000313" key="1">
    <source>
        <dbReference type="EMBL" id="MPN13783.1"/>
    </source>
</evidence>
<comment type="caution">
    <text evidence="1">The sequence shown here is derived from an EMBL/GenBank/DDBJ whole genome shotgun (WGS) entry which is preliminary data.</text>
</comment>
<name>A0A645FNL5_9ZZZZ</name>
<protein>
    <submittedName>
        <fullName evidence="1">Uncharacterized protein</fullName>
    </submittedName>
</protein>
<dbReference type="AlphaFoldDB" id="A0A645FNL5"/>
<dbReference type="EMBL" id="VSSQ01060331">
    <property type="protein sequence ID" value="MPN13783.1"/>
    <property type="molecule type" value="Genomic_DNA"/>
</dbReference>
<proteinExistence type="predicted"/>
<sequence length="139" mass="15186">MIQPYTDIPELFEQHGYIRIVNVHYQQDHVRGPGSSYDLSASAFASGCVLDEPRHIQDLDLGMVVLHDSGDDVQCGEMICSYLGFGPGQLIQQGGLPDAWESHKCHGGISRFLHVESFGRTFGGLALLVLLLKAGDFGL</sequence>